<accession>A0A0A2KW10</accession>
<protein>
    <submittedName>
        <fullName evidence="2">Uncharacterized protein</fullName>
    </submittedName>
</protein>
<evidence type="ECO:0000313" key="2">
    <source>
        <dbReference type="EMBL" id="KGO71984.1"/>
    </source>
</evidence>
<evidence type="ECO:0000313" key="3">
    <source>
        <dbReference type="Proteomes" id="UP000030104"/>
    </source>
</evidence>
<reference evidence="2 3" key="1">
    <citation type="journal article" date="2015" name="Mol. Plant Microbe Interact.">
        <title>Genome, transcriptome, and functional analyses of Penicillium expansum provide new insights into secondary metabolism and pathogenicity.</title>
        <authorList>
            <person name="Ballester A.R."/>
            <person name="Marcet-Houben M."/>
            <person name="Levin E."/>
            <person name="Sela N."/>
            <person name="Selma-Lazaro C."/>
            <person name="Carmona L."/>
            <person name="Wisniewski M."/>
            <person name="Droby S."/>
            <person name="Gonzalez-Candelas L."/>
            <person name="Gabaldon T."/>
        </authorList>
    </citation>
    <scope>NUCLEOTIDE SEQUENCE [LARGE SCALE GENOMIC DNA]</scope>
    <source>
        <strain evidence="2 3">PHI-1</strain>
    </source>
</reference>
<organism evidence="2 3">
    <name type="scientific">Penicillium italicum</name>
    <name type="common">Blue mold</name>
    <dbReference type="NCBI Taxonomy" id="40296"/>
    <lineage>
        <taxon>Eukaryota</taxon>
        <taxon>Fungi</taxon>
        <taxon>Dikarya</taxon>
        <taxon>Ascomycota</taxon>
        <taxon>Pezizomycotina</taxon>
        <taxon>Eurotiomycetes</taxon>
        <taxon>Eurotiomycetidae</taxon>
        <taxon>Eurotiales</taxon>
        <taxon>Aspergillaceae</taxon>
        <taxon>Penicillium</taxon>
    </lineage>
</organism>
<comment type="caution">
    <text evidence="2">The sequence shown here is derived from an EMBL/GenBank/DDBJ whole genome shotgun (WGS) entry which is preliminary data.</text>
</comment>
<sequence length="46" mass="5150">MLRSIFLPASALRSVLAQPGFLHQKNPHSPQIHDATRTLNRPFGLD</sequence>
<name>A0A0A2KW10_PENIT</name>
<dbReference type="HOGENOM" id="CLU_3191506_0_0_1"/>
<dbReference type="OrthoDB" id="10279475at2759"/>
<gene>
    <name evidence="2" type="ORF">PITC_028650</name>
</gene>
<dbReference type="PhylomeDB" id="A0A0A2KW10"/>
<dbReference type="EMBL" id="JQGA01000914">
    <property type="protein sequence ID" value="KGO71984.1"/>
    <property type="molecule type" value="Genomic_DNA"/>
</dbReference>
<feature type="region of interest" description="Disordered" evidence="1">
    <location>
        <begin position="23"/>
        <end position="46"/>
    </location>
</feature>
<evidence type="ECO:0000256" key="1">
    <source>
        <dbReference type="SAM" id="MobiDB-lite"/>
    </source>
</evidence>
<dbReference type="Proteomes" id="UP000030104">
    <property type="component" value="Unassembled WGS sequence"/>
</dbReference>
<keyword evidence="3" id="KW-1185">Reference proteome</keyword>
<proteinExistence type="predicted"/>
<dbReference type="AlphaFoldDB" id="A0A0A2KW10"/>